<dbReference type="EMBL" id="KV748581">
    <property type="protein sequence ID" value="OCL14378.1"/>
    <property type="molecule type" value="Genomic_DNA"/>
</dbReference>
<sequence length="101" mass="11410">MPAAVSILYPRETGATFDFDYYMSTHMPLVSKLWTKHGMADWQVFTLDSDSPYIVHALMHWESIDGFKAAIAKESAEIMQDVKNYTNLKPVTFMGDIIGSS</sequence>
<evidence type="ECO:0000313" key="2">
    <source>
        <dbReference type="EMBL" id="OCL14378.1"/>
    </source>
</evidence>
<dbReference type="OrthoDB" id="4892971at2759"/>
<dbReference type="InterPro" id="IPR011008">
    <property type="entry name" value="Dimeric_a/b-barrel"/>
</dbReference>
<dbReference type="AlphaFoldDB" id="A0A8E2FCE8"/>
<dbReference type="Gene3D" id="3.30.70.100">
    <property type="match status" value="1"/>
</dbReference>
<comment type="similarity">
    <text evidence="1">Belongs to the tpcK family.</text>
</comment>
<reference evidence="2 3" key="1">
    <citation type="journal article" date="2016" name="Nat. Commun.">
        <title>Ectomycorrhizal ecology is imprinted in the genome of the dominant symbiotic fungus Cenococcum geophilum.</title>
        <authorList>
            <consortium name="DOE Joint Genome Institute"/>
            <person name="Peter M."/>
            <person name="Kohler A."/>
            <person name="Ohm R.A."/>
            <person name="Kuo A."/>
            <person name="Krutzmann J."/>
            <person name="Morin E."/>
            <person name="Arend M."/>
            <person name="Barry K.W."/>
            <person name="Binder M."/>
            <person name="Choi C."/>
            <person name="Clum A."/>
            <person name="Copeland A."/>
            <person name="Grisel N."/>
            <person name="Haridas S."/>
            <person name="Kipfer T."/>
            <person name="LaButti K."/>
            <person name="Lindquist E."/>
            <person name="Lipzen A."/>
            <person name="Maire R."/>
            <person name="Meier B."/>
            <person name="Mihaltcheva S."/>
            <person name="Molinier V."/>
            <person name="Murat C."/>
            <person name="Poggeler S."/>
            <person name="Quandt C.A."/>
            <person name="Sperisen C."/>
            <person name="Tritt A."/>
            <person name="Tisserant E."/>
            <person name="Crous P.W."/>
            <person name="Henrissat B."/>
            <person name="Nehls U."/>
            <person name="Egli S."/>
            <person name="Spatafora J.W."/>
            <person name="Grigoriev I.V."/>
            <person name="Martin F.M."/>
        </authorList>
    </citation>
    <scope>NUCLEOTIDE SEQUENCE [LARGE SCALE GENOMIC DNA]</scope>
    <source>
        <strain evidence="2 3">CBS 207.34</strain>
    </source>
</reference>
<dbReference type="GO" id="GO:0016491">
    <property type="term" value="F:oxidoreductase activity"/>
    <property type="evidence" value="ECO:0007669"/>
    <property type="project" value="InterPro"/>
</dbReference>
<evidence type="ECO:0008006" key="4">
    <source>
        <dbReference type="Google" id="ProtNLM"/>
    </source>
</evidence>
<proteinExistence type="inferred from homology"/>
<dbReference type="Proteomes" id="UP000250140">
    <property type="component" value="Unassembled WGS sequence"/>
</dbReference>
<evidence type="ECO:0000256" key="1">
    <source>
        <dbReference type="ARBA" id="ARBA00005986"/>
    </source>
</evidence>
<protein>
    <recommendedName>
        <fullName evidence="4">Ethyl tert-butyl ether degradation EthD</fullName>
    </recommendedName>
</protein>
<dbReference type="NCBIfam" id="TIGR02118">
    <property type="entry name" value="EthD family reductase"/>
    <property type="match status" value="1"/>
</dbReference>
<dbReference type="PANTHER" id="PTHR40260">
    <property type="entry name" value="BLR8190 PROTEIN"/>
    <property type="match status" value="1"/>
</dbReference>
<gene>
    <name evidence="2" type="ORF">AOQ84DRAFT_351535</name>
</gene>
<accession>A0A8E2FCE8</accession>
<keyword evidence="3" id="KW-1185">Reference proteome</keyword>
<name>A0A8E2FCE8_9PEZI</name>
<organism evidence="2 3">
    <name type="scientific">Glonium stellatum</name>
    <dbReference type="NCBI Taxonomy" id="574774"/>
    <lineage>
        <taxon>Eukaryota</taxon>
        <taxon>Fungi</taxon>
        <taxon>Dikarya</taxon>
        <taxon>Ascomycota</taxon>
        <taxon>Pezizomycotina</taxon>
        <taxon>Dothideomycetes</taxon>
        <taxon>Pleosporomycetidae</taxon>
        <taxon>Gloniales</taxon>
        <taxon>Gloniaceae</taxon>
        <taxon>Glonium</taxon>
    </lineage>
</organism>
<dbReference type="InterPro" id="IPR009799">
    <property type="entry name" value="EthD_dom"/>
</dbReference>
<evidence type="ECO:0000313" key="3">
    <source>
        <dbReference type="Proteomes" id="UP000250140"/>
    </source>
</evidence>
<dbReference type="PANTHER" id="PTHR40260:SF2">
    <property type="entry name" value="BLR8190 PROTEIN"/>
    <property type="match status" value="1"/>
</dbReference>
<dbReference type="SUPFAM" id="SSF54909">
    <property type="entry name" value="Dimeric alpha+beta barrel"/>
    <property type="match status" value="1"/>
</dbReference>